<dbReference type="GO" id="GO:0008170">
    <property type="term" value="F:N-methyltransferase activity"/>
    <property type="evidence" value="ECO:0007669"/>
    <property type="project" value="InterPro"/>
</dbReference>
<dbReference type="GO" id="GO:0032259">
    <property type="term" value="P:methylation"/>
    <property type="evidence" value="ECO:0007669"/>
    <property type="project" value="UniProtKB-KW"/>
</dbReference>
<evidence type="ECO:0000256" key="1">
    <source>
        <dbReference type="ARBA" id="ARBA00006594"/>
    </source>
</evidence>
<dbReference type="PROSITE" id="PS00092">
    <property type="entry name" value="N6_MTASE"/>
    <property type="match status" value="1"/>
</dbReference>
<dbReference type="InterPro" id="IPR002295">
    <property type="entry name" value="N4/N6-MTase_EcoPI_Mod-like"/>
</dbReference>
<dbReference type="EMBL" id="MHNL01000024">
    <property type="protein sequence ID" value="OGZ44238.1"/>
    <property type="molecule type" value="Genomic_DNA"/>
</dbReference>
<dbReference type="InterPro" id="IPR029063">
    <property type="entry name" value="SAM-dependent_MTases_sf"/>
</dbReference>
<sequence>MAMLQFKGKAFVQNHHFSVPVSELKPDEKKSLLLKGEKPSLEGNLIIHGDNLKALKALLPTYAGRVKCIYIDPPYNTGNEHWKYNDNVNSPMIQSWLGQEVKIDDLSRHDKWLCMMMPRLKLLRELLSDDGVIFISIDDNEVHHLRALMNEIFFEDNFVASLIRQAIKGGTGPSDEVRKTHDYVLVYAKNKEESELSGLEVDSLPLDQVDNVGAYRKGRELNKWGAGSRREDSPTMWFPITGPQGEDVYPIRNDGSEGRWRWGKKRMLKAVENENVIFEARTDGTCIVYEKIREDSVRRKAHSTLELTNASGTETLKALFGGKSPFPYPKPVSLVEFLIDLVASEDGAIVLDSFAGSGTTAHAVLAKAKEDENSRRFILIECEDYADMITAERVRRVIKGLPHAKDPELKKGLGGGFSYFTLGNAIDANAVLTGKSLPSYEEMARFVFYSATGAPFDAKKINKKKGYIGESEEYEVYLLYKPDVEFLKTKALDADYLKVLGKAGKKTRLVFGPMKYLDQEALEEHKIIFAQLPSEIYRR</sequence>
<evidence type="ECO:0000313" key="7">
    <source>
        <dbReference type="Proteomes" id="UP000177785"/>
    </source>
</evidence>
<evidence type="ECO:0000313" key="6">
    <source>
        <dbReference type="EMBL" id="OGZ44238.1"/>
    </source>
</evidence>
<dbReference type="AlphaFoldDB" id="A0A1G2G353"/>
<evidence type="ECO:0000256" key="2">
    <source>
        <dbReference type="ARBA" id="ARBA00022603"/>
    </source>
</evidence>
<gene>
    <name evidence="6" type="ORF">A2756_05035</name>
</gene>
<comment type="caution">
    <text evidence="6">The sequence shown here is derived from an EMBL/GenBank/DDBJ whole genome shotgun (WGS) entry which is preliminary data.</text>
</comment>
<keyword evidence="4" id="KW-0949">S-adenosyl-L-methionine</keyword>
<dbReference type="Gene3D" id="3.40.50.150">
    <property type="entry name" value="Vaccinia Virus protein VP39"/>
    <property type="match status" value="1"/>
</dbReference>
<dbReference type="PRINTS" id="PR00506">
    <property type="entry name" value="D21N6MTFRASE"/>
</dbReference>
<keyword evidence="3" id="KW-0808">Transferase</keyword>
<keyword evidence="2" id="KW-0489">Methyltransferase</keyword>
<accession>A0A1G2G353</accession>
<reference evidence="6 7" key="1">
    <citation type="journal article" date="2016" name="Nat. Commun.">
        <title>Thousands of microbial genomes shed light on interconnected biogeochemical processes in an aquifer system.</title>
        <authorList>
            <person name="Anantharaman K."/>
            <person name="Brown C.T."/>
            <person name="Hug L.A."/>
            <person name="Sharon I."/>
            <person name="Castelle C.J."/>
            <person name="Probst A.J."/>
            <person name="Thomas B.C."/>
            <person name="Singh A."/>
            <person name="Wilkins M.J."/>
            <person name="Karaoz U."/>
            <person name="Brodie E.L."/>
            <person name="Williams K.H."/>
            <person name="Hubbard S.S."/>
            <person name="Banfield J.F."/>
        </authorList>
    </citation>
    <scope>NUCLEOTIDE SEQUENCE [LARGE SCALE GENOMIC DNA]</scope>
</reference>
<feature type="domain" description="DNA methylase N-4/N-6" evidence="5">
    <location>
        <begin position="66"/>
        <end position="384"/>
    </location>
</feature>
<dbReference type="Pfam" id="PF01555">
    <property type="entry name" value="N6_N4_Mtase"/>
    <property type="match status" value="1"/>
</dbReference>
<dbReference type="GO" id="GO:0003677">
    <property type="term" value="F:DNA binding"/>
    <property type="evidence" value="ECO:0007669"/>
    <property type="project" value="InterPro"/>
</dbReference>
<name>A0A1G2G353_9BACT</name>
<evidence type="ECO:0000256" key="4">
    <source>
        <dbReference type="ARBA" id="ARBA00022691"/>
    </source>
</evidence>
<organism evidence="6 7">
    <name type="scientific">Candidatus Ryanbacteria bacterium RIFCSPHIGHO2_01_FULL_48_27</name>
    <dbReference type="NCBI Taxonomy" id="1802115"/>
    <lineage>
        <taxon>Bacteria</taxon>
        <taxon>Candidatus Ryaniibacteriota</taxon>
    </lineage>
</organism>
<dbReference type="InterPro" id="IPR002941">
    <property type="entry name" value="DNA_methylase_N4/N6"/>
</dbReference>
<evidence type="ECO:0000256" key="3">
    <source>
        <dbReference type="ARBA" id="ARBA00022679"/>
    </source>
</evidence>
<dbReference type="Proteomes" id="UP000177785">
    <property type="component" value="Unassembled WGS sequence"/>
</dbReference>
<dbReference type="STRING" id="1802115.A2756_05035"/>
<comment type="similarity">
    <text evidence="1">Belongs to the N(4)/N(6)-methyltransferase family.</text>
</comment>
<evidence type="ECO:0000259" key="5">
    <source>
        <dbReference type="Pfam" id="PF01555"/>
    </source>
</evidence>
<proteinExistence type="inferred from homology"/>
<dbReference type="SUPFAM" id="SSF53335">
    <property type="entry name" value="S-adenosyl-L-methionine-dependent methyltransferases"/>
    <property type="match status" value="1"/>
</dbReference>
<protein>
    <recommendedName>
        <fullName evidence="5">DNA methylase N-4/N-6 domain-containing protein</fullName>
    </recommendedName>
</protein>
<dbReference type="InterPro" id="IPR002052">
    <property type="entry name" value="DNA_methylase_N6_adenine_CS"/>
</dbReference>